<name>A0AAV4FI06_9GAST</name>
<evidence type="ECO:0000256" key="2">
    <source>
        <dbReference type="SAM" id="SignalP"/>
    </source>
</evidence>
<keyword evidence="4" id="KW-1185">Reference proteome</keyword>
<evidence type="ECO:0000313" key="4">
    <source>
        <dbReference type="Proteomes" id="UP000762676"/>
    </source>
</evidence>
<comment type="caution">
    <text evidence="3">The sequence shown here is derived from an EMBL/GenBank/DDBJ whole genome shotgun (WGS) entry which is preliminary data.</text>
</comment>
<dbReference type="AlphaFoldDB" id="A0AAV4FI06"/>
<dbReference type="EMBL" id="BMAT01000751">
    <property type="protein sequence ID" value="GFR72495.1"/>
    <property type="molecule type" value="Genomic_DNA"/>
</dbReference>
<protein>
    <recommendedName>
        <fullName evidence="5">Chitin-binding type-2 domain-containing protein</fullName>
    </recommendedName>
</protein>
<reference evidence="3 4" key="1">
    <citation type="journal article" date="2021" name="Elife">
        <title>Chloroplast acquisition without the gene transfer in kleptoplastic sea slugs, Plakobranchus ocellatus.</title>
        <authorList>
            <person name="Maeda T."/>
            <person name="Takahashi S."/>
            <person name="Yoshida T."/>
            <person name="Shimamura S."/>
            <person name="Takaki Y."/>
            <person name="Nagai Y."/>
            <person name="Toyoda A."/>
            <person name="Suzuki Y."/>
            <person name="Arimoto A."/>
            <person name="Ishii H."/>
            <person name="Satoh N."/>
            <person name="Nishiyama T."/>
            <person name="Hasebe M."/>
            <person name="Maruyama T."/>
            <person name="Minagawa J."/>
            <person name="Obokata J."/>
            <person name="Shigenobu S."/>
        </authorList>
    </citation>
    <scope>NUCLEOTIDE SEQUENCE [LARGE SCALE GENOMIC DNA]</scope>
</reference>
<sequence>MMMMMMRMMVMLVIMSLIHFLFSPVVNVTQCEDDSFQQAHACSREYRTCQEGRWNEAICAVGTFDMDAKICVLSSTKCPEKARERRSLRLKRQTQTAPKTETAQYQEPTMFSRVSSGGSKATMSDLYVNSFSLFLKQKQIHNNNIKVQIRRPVAI</sequence>
<feature type="region of interest" description="Disordered" evidence="1">
    <location>
        <begin position="83"/>
        <end position="104"/>
    </location>
</feature>
<keyword evidence="2" id="KW-0732">Signal</keyword>
<evidence type="ECO:0000256" key="1">
    <source>
        <dbReference type="SAM" id="MobiDB-lite"/>
    </source>
</evidence>
<proteinExistence type="predicted"/>
<gene>
    <name evidence="3" type="ORF">ElyMa_000381000</name>
</gene>
<feature type="signal peptide" evidence="2">
    <location>
        <begin position="1"/>
        <end position="23"/>
    </location>
</feature>
<organism evidence="3 4">
    <name type="scientific">Elysia marginata</name>
    <dbReference type="NCBI Taxonomy" id="1093978"/>
    <lineage>
        <taxon>Eukaryota</taxon>
        <taxon>Metazoa</taxon>
        <taxon>Spiralia</taxon>
        <taxon>Lophotrochozoa</taxon>
        <taxon>Mollusca</taxon>
        <taxon>Gastropoda</taxon>
        <taxon>Heterobranchia</taxon>
        <taxon>Euthyneura</taxon>
        <taxon>Panpulmonata</taxon>
        <taxon>Sacoglossa</taxon>
        <taxon>Placobranchoidea</taxon>
        <taxon>Plakobranchidae</taxon>
        <taxon>Elysia</taxon>
    </lineage>
</organism>
<accession>A0AAV4FI06</accession>
<evidence type="ECO:0000313" key="3">
    <source>
        <dbReference type="EMBL" id="GFR72495.1"/>
    </source>
</evidence>
<dbReference type="Proteomes" id="UP000762676">
    <property type="component" value="Unassembled WGS sequence"/>
</dbReference>
<feature type="chain" id="PRO_5043988484" description="Chitin-binding type-2 domain-containing protein" evidence="2">
    <location>
        <begin position="24"/>
        <end position="155"/>
    </location>
</feature>
<feature type="compositionally biased region" description="Polar residues" evidence="1">
    <location>
        <begin position="93"/>
        <end position="104"/>
    </location>
</feature>
<evidence type="ECO:0008006" key="5">
    <source>
        <dbReference type="Google" id="ProtNLM"/>
    </source>
</evidence>